<dbReference type="PANTHER" id="PTHR30399:SF1">
    <property type="entry name" value="UTP PYROPHOSPHATASE"/>
    <property type="match status" value="1"/>
</dbReference>
<dbReference type="Gene3D" id="3.30.2010.10">
    <property type="entry name" value="Metalloproteases ('zincins'), catalytic domain"/>
    <property type="match status" value="1"/>
</dbReference>
<protein>
    <submittedName>
        <fullName evidence="2">M48 family peptidase</fullName>
    </submittedName>
</protein>
<dbReference type="AlphaFoldDB" id="A0A3S0L825"/>
<evidence type="ECO:0000259" key="1">
    <source>
        <dbReference type="Pfam" id="PF01863"/>
    </source>
</evidence>
<sequence length="237" mass="28177">MIQTHTYLGETIRFEIKYKNRTSFAIRIDSYGNVEVQAPKGTEDAKVLHLLEGNWDLIQQKLTEMNERLQGHEKKVYEYGESFLYLGKTFPIQINVDINTTQDHVVLEEEKLQIYVKQHDPEKIQQALKRFYYQRCKALVEKSISVYQSNFKTKPSSIKINDSKTTWGTCDSNRRLTFNWKLAMAPQEVIDYVVVHEMCHMVHLNHDRSFWRLVGKIMPDYEEKEDWLKFSSWKMTV</sequence>
<reference evidence="2 3" key="1">
    <citation type="submission" date="2018-12" db="EMBL/GenBank/DDBJ databases">
        <title>Bacillus yapensis draft genome sequence.</title>
        <authorList>
            <person name="Yu L."/>
            <person name="Xu X."/>
            <person name="Tang X."/>
        </authorList>
    </citation>
    <scope>NUCLEOTIDE SEQUENCE [LARGE SCALE GENOMIC DNA]</scope>
    <source>
        <strain evidence="2 3">XXST-01</strain>
    </source>
</reference>
<evidence type="ECO:0000313" key="3">
    <source>
        <dbReference type="Proteomes" id="UP000271374"/>
    </source>
</evidence>
<accession>A0A3S0L825</accession>
<gene>
    <name evidence="2" type="ORF">EKG37_15435</name>
</gene>
<dbReference type="InterPro" id="IPR002725">
    <property type="entry name" value="YgjP-like_metallopeptidase"/>
</dbReference>
<dbReference type="CDD" id="cd07344">
    <property type="entry name" value="M48_yhfN_like"/>
    <property type="match status" value="1"/>
</dbReference>
<dbReference type="PANTHER" id="PTHR30399">
    <property type="entry name" value="UNCHARACTERIZED PROTEIN YGJP"/>
    <property type="match status" value="1"/>
</dbReference>
<dbReference type="RefSeq" id="WP_126409672.1">
    <property type="nucleotide sequence ID" value="NZ_RXNT01000013.1"/>
</dbReference>
<dbReference type="OrthoDB" id="9811177at2"/>
<dbReference type="Pfam" id="PF01863">
    <property type="entry name" value="YgjP-like"/>
    <property type="match status" value="1"/>
</dbReference>
<comment type="caution">
    <text evidence="2">The sequence shown here is derived from an EMBL/GenBank/DDBJ whole genome shotgun (WGS) entry which is preliminary data.</text>
</comment>
<dbReference type="InterPro" id="IPR053136">
    <property type="entry name" value="UTP_pyrophosphatase-like"/>
</dbReference>
<evidence type="ECO:0000313" key="2">
    <source>
        <dbReference type="EMBL" id="RTR29124.1"/>
    </source>
</evidence>
<proteinExistence type="predicted"/>
<dbReference type="EMBL" id="RXNT01000013">
    <property type="protein sequence ID" value="RTR29124.1"/>
    <property type="molecule type" value="Genomic_DNA"/>
</dbReference>
<dbReference type="Proteomes" id="UP000271374">
    <property type="component" value="Unassembled WGS sequence"/>
</dbReference>
<organism evidence="2 3">
    <name type="scientific">Bacillus yapensis</name>
    <dbReference type="NCBI Taxonomy" id="2492960"/>
    <lineage>
        <taxon>Bacteria</taxon>
        <taxon>Bacillati</taxon>
        <taxon>Bacillota</taxon>
        <taxon>Bacilli</taxon>
        <taxon>Bacillales</taxon>
        <taxon>Bacillaceae</taxon>
        <taxon>Bacillus</taxon>
    </lineage>
</organism>
<keyword evidence="3" id="KW-1185">Reference proteome</keyword>
<name>A0A3S0L825_9BACI</name>
<feature type="domain" description="YgjP-like metallopeptidase" evidence="1">
    <location>
        <begin position="23"/>
        <end position="229"/>
    </location>
</feature>